<keyword evidence="3" id="KW-1185">Reference proteome</keyword>
<dbReference type="RefSeq" id="WP_192775209.1">
    <property type="nucleotide sequence ID" value="NZ_BAAASY010000044.1"/>
</dbReference>
<proteinExistence type="predicted"/>
<sequence>MRPIRRTSTGRRSPAGWAPRPPGPEWRWIAYGGAGRPRAEPGRLQLVLAHRGLHDQGPAPLGRGWSGAGCDLAALIKRRKENADTTEAIASHRIAALPVTAERAGGVPA</sequence>
<evidence type="ECO:0000313" key="3">
    <source>
        <dbReference type="Proteomes" id="UP000661607"/>
    </source>
</evidence>
<comment type="caution">
    <text evidence="2">The sequence shown here is derived from an EMBL/GenBank/DDBJ whole genome shotgun (WGS) entry which is preliminary data.</text>
</comment>
<accession>A0ABR9KDK3</accession>
<feature type="region of interest" description="Disordered" evidence="1">
    <location>
        <begin position="1"/>
        <end position="24"/>
    </location>
</feature>
<dbReference type="EMBL" id="JADBEF010000001">
    <property type="protein sequence ID" value="MBE1560069.1"/>
    <property type="molecule type" value="Genomic_DNA"/>
</dbReference>
<reference evidence="2 3" key="1">
    <citation type="submission" date="2020-10" db="EMBL/GenBank/DDBJ databases">
        <title>Sequencing the genomes of 1000 actinobacteria strains.</title>
        <authorList>
            <person name="Klenk H.-P."/>
        </authorList>
    </citation>
    <scope>NUCLEOTIDE SEQUENCE [LARGE SCALE GENOMIC DNA]</scope>
    <source>
        <strain evidence="2 3">DSM 43748</strain>
    </source>
</reference>
<organism evidence="2 3">
    <name type="scientific">Nonomuraea africana</name>
    <dbReference type="NCBI Taxonomy" id="46171"/>
    <lineage>
        <taxon>Bacteria</taxon>
        <taxon>Bacillati</taxon>
        <taxon>Actinomycetota</taxon>
        <taxon>Actinomycetes</taxon>
        <taxon>Streptosporangiales</taxon>
        <taxon>Streptosporangiaceae</taxon>
        <taxon>Nonomuraea</taxon>
    </lineage>
</organism>
<protein>
    <submittedName>
        <fullName evidence="2">Uncharacterized protein</fullName>
    </submittedName>
</protein>
<dbReference type="Proteomes" id="UP000661607">
    <property type="component" value="Unassembled WGS sequence"/>
</dbReference>
<evidence type="ECO:0000313" key="2">
    <source>
        <dbReference type="EMBL" id="MBE1560069.1"/>
    </source>
</evidence>
<gene>
    <name evidence="2" type="ORF">H4W81_002848</name>
</gene>
<evidence type="ECO:0000256" key="1">
    <source>
        <dbReference type="SAM" id="MobiDB-lite"/>
    </source>
</evidence>
<name>A0ABR9KDK3_9ACTN</name>